<dbReference type="AlphaFoldDB" id="A2EHN1"/>
<evidence type="ECO:0000259" key="1">
    <source>
        <dbReference type="Pfam" id="PF21939"/>
    </source>
</evidence>
<reference evidence="2" key="1">
    <citation type="submission" date="2006-10" db="EMBL/GenBank/DDBJ databases">
        <authorList>
            <person name="Amadeo P."/>
            <person name="Zhao Q."/>
            <person name="Wortman J."/>
            <person name="Fraser-Liggett C."/>
            <person name="Carlton J."/>
        </authorList>
    </citation>
    <scope>NUCLEOTIDE SEQUENCE</scope>
    <source>
        <strain evidence="2">G3</strain>
    </source>
</reference>
<evidence type="ECO:0000313" key="3">
    <source>
        <dbReference type="Proteomes" id="UP000001542"/>
    </source>
</evidence>
<evidence type="ECO:0000313" key="2">
    <source>
        <dbReference type="EMBL" id="EAY07827.1"/>
    </source>
</evidence>
<reference evidence="2" key="2">
    <citation type="journal article" date="2007" name="Science">
        <title>Draft genome sequence of the sexually transmitted pathogen Trichomonas vaginalis.</title>
        <authorList>
            <person name="Carlton J.M."/>
            <person name="Hirt R.P."/>
            <person name="Silva J.C."/>
            <person name="Delcher A.L."/>
            <person name="Schatz M."/>
            <person name="Zhao Q."/>
            <person name="Wortman J.R."/>
            <person name="Bidwell S.L."/>
            <person name="Alsmark U.C.M."/>
            <person name="Besteiro S."/>
            <person name="Sicheritz-Ponten T."/>
            <person name="Noel C.J."/>
            <person name="Dacks J.B."/>
            <person name="Foster P.G."/>
            <person name="Simillion C."/>
            <person name="Van de Peer Y."/>
            <person name="Miranda-Saavedra D."/>
            <person name="Barton G.J."/>
            <person name="Westrop G.D."/>
            <person name="Mueller S."/>
            <person name="Dessi D."/>
            <person name="Fiori P.L."/>
            <person name="Ren Q."/>
            <person name="Paulsen I."/>
            <person name="Zhang H."/>
            <person name="Bastida-Corcuera F.D."/>
            <person name="Simoes-Barbosa A."/>
            <person name="Brown M.T."/>
            <person name="Hayes R.D."/>
            <person name="Mukherjee M."/>
            <person name="Okumura C.Y."/>
            <person name="Schneider R."/>
            <person name="Smith A.J."/>
            <person name="Vanacova S."/>
            <person name="Villalvazo M."/>
            <person name="Haas B.J."/>
            <person name="Pertea M."/>
            <person name="Feldblyum T.V."/>
            <person name="Utterback T.R."/>
            <person name="Shu C.L."/>
            <person name="Osoegawa K."/>
            <person name="de Jong P.J."/>
            <person name="Hrdy I."/>
            <person name="Horvathova L."/>
            <person name="Zubacova Z."/>
            <person name="Dolezal P."/>
            <person name="Malik S.B."/>
            <person name="Logsdon J.M. Jr."/>
            <person name="Henze K."/>
            <person name="Gupta A."/>
            <person name="Wang C.C."/>
            <person name="Dunne R.L."/>
            <person name="Upcroft J.A."/>
            <person name="Upcroft P."/>
            <person name="White O."/>
            <person name="Salzberg S.L."/>
            <person name="Tang P."/>
            <person name="Chiu C.-H."/>
            <person name="Lee Y.-S."/>
            <person name="Embley T.M."/>
            <person name="Coombs G.H."/>
            <person name="Mottram J.C."/>
            <person name="Tachezy J."/>
            <person name="Fraser-Liggett C.M."/>
            <person name="Johnson P.J."/>
        </authorList>
    </citation>
    <scope>NUCLEOTIDE SEQUENCE [LARGE SCALE GENOMIC DNA]</scope>
    <source>
        <strain evidence="2">G3</strain>
    </source>
</reference>
<name>A2EHN1_TRIV3</name>
<dbReference type="InParanoid" id="A2EHN1"/>
<feature type="domain" description="Baseplate structural protein Gp10 C-terminal" evidence="1">
    <location>
        <begin position="886"/>
        <end position="1032"/>
    </location>
</feature>
<dbReference type="VEuPathDB" id="TrichDB:TVAGG3_0208470"/>
<dbReference type="Proteomes" id="UP000001542">
    <property type="component" value="Unassembled WGS sequence"/>
</dbReference>
<gene>
    <name evidence="2" type="ORF">TVAG_312260</name>
</gene>
<accession>A2EHN1</accession>
<dbReference type="KEGG" id="tva:4765722"/>
<dbReference type="Pfam" id="PF12789">
    <property type="entry name" value="PTR"/>
    <property type="match status" value="2"/>
</dbReference>
<dbReference type="Pfam" id="PF21939">
    <property type="entry name" value="Gp10_C"/>
    <property type="match status" value="1"/>
</dbReference>
<proteinExistence type="predicted"/>
<dbReference type="PANTHER" id="PTHR48457">
    <property type="match status" value="1"/>
</dbReference>
<dbReference type="RefSeq" id="XP_001320050.1">
    <property type="nucleotide sequence ID" value="XM_001320015.1"/>
</dbReference>
<dbReference type="EMBL" id="DS113391">
    <property type="protein sequence ID" value="EAY07827.1"/>
    <property type="molecule type" value="Genomic_DNA"/>
</dbReference>
<organism evidence="2 3">
    <name type="scientific">Trichomonas vaginalis (strain ATCC PRA-98 / G3)</name>
    <dbReference type="NCBI Taxonomy" id="412133"/>
    <lineage>
        <taxon>Eukaryota</taxon>
        <taxon>Metamonada</taxon>
        <taxon>Parabasalia</taxon>
        <taxon>Trichomonadida</taxon>
        <taxon>Trichomonadidae</taxon>
        <taxon>Trichomonas</taxon>
    </lineage>
</organism>
<dbReference type="InterPro" id="IPR053827">
    <property type="entry name" value="Gp10_C"/>
</dbReference>
<sequence>MSVVPYAYECYKSSVLQYKEYTLRITDNALVIHKEGADEDITIGPGILPIEQPDGTIVETDLNQYLQALQNRVTKVENNYLDAPFFTTDRDYMFSCMASNGLQETREVNINEALETIIYHVKRLLSIDHGVHFDPRSTLFNIPMIENSQLTFKEDTLYNALNAAFAYILGHEQVQNSGIAIYLDKVMLKKPLTFTEDGPKATGIVGDGTLLTKEYLASHVGEFFSTNDSISTTPEVILLKKPITFDVKGKTKATGIAGDGVLLTKEYLKKNINDFVEIVKDKESGLKFNPLSFIFAIANAGATAASWISLQSQINALWAFVESQEGIDTVLDTLGNLGPNHKGGFVDGIKNLVEKTKTSFQKITHIERFRNEGYMELESFDVTGPLEPIPMPRDANDEEEKDPGPKTIISTLSTLYPDFVTLVKVANTSRKNNNINMSGTDDLTDYLYLILAELAKKVEENKNNGGRTALKIADKADKSYVDEEIRKVASKEYTLSQSVILKTIKGPEKDMYPGDGTTVKVNERVSFPSGIDTKEVYINGENINTTLFPLKNNEFTEPLTVKSIRSREDKPVIINKIGADNDQPVQIKKIRADDIILNYTLGSSAPQEDPSTSVKDTLNSLDSKCTNIEGHARNFEVYELPAMLDKKADKNHVHYISSDEQIITDYHGYLTQGEKVNTKNVNERRYKFIRAKGYDIHCTVQYDTGIAPQSFGYNAEIYASYFFVNGVLVEPRFRLRVKAKITVEDAIKSKADKDELDATNKVLKSHKHNISDINSLQTSLDNKADKTYVNEQISKISNASVNNGIPESITVSFGNNDMGKVAIFINYNIGPSEKGPSYYTLSHGKSIELVFHKKDGTNLTIHPGDTFEFYLNDVTTVDYTYRPSNMFDMMYPIGSIFTSMSSTSPQTLYGGVWQPIVDQFLYCSNSSMDFGGSKTIRVENLPPHSHRFSATTSTNGEHSHSMTKRGYTNLAAGSDRQGMNRYDITDDPRDVSTGIFCGSAGNHTHTVAGITDATGKGQDFLPPFMTVFAWFRAA</sequence>
<protein>
    <submittedName>
        <fullName evidence="2">Phage tail fiber repeat family protein</fullName>
    </submittedName>
</protein>
<dbReference type="PANTHER" id="PTHR48457:SF1">
    <property type="match status" value="1"/>
</dbReference>
<keyword evidence="3" id="KW-1185">Reference proteome</keyword>
<dbReference type="VEuPathDB" id="TrichDB:TVAG_312260"/>